<dbReference type="STRING" id="1602171.ST44_02245"/>
<evidence type="ECO:0000313" key="1">
    <source>
        <dbReference type="EMBL" id="KIP64476.1"/>
    </source>
</evidence>
<dbReference type="Proteomes" id="UP000032046">
    <property type="component" value="Unassembled WGS sequence"/>
</dbReference>
<sequence length="144" mass="16486">MSKDITISNNMTVDLLKNVENYAKFVSQVLHDETFLVELDKTLPFDKMVHATMNIASTHTPIKKMGVSVMRMDIEPPLYSMAVTLQFKGRDGVIHDHSVFINACKTIEEIQQLVTEENFKQEVLSLCEERVLENSELQEKNQKA</sequence>
<dbReference type="AlphaFoldDB" id="A0A0D0HF74"/>
<protein>
    <submittedName>
        <fullName evidence="1">Uncharacterized protein</fullName>
    </submittedName>
</protein>
<dbReference type="OrthoDB" id="1077468at2"/>
<comment type="caution">
    <text evidence="1">The sequence shown here is derived from an EMBL/GenBank/DDBJ whole genome shotgun (WGS) entry which is preliminary data.</text>
</comment>
<keyword evidence="2" id="KW-1185">Reference proteome</keyword>
<organism evidence="1 2">
    <name type="scientific">Prevotella pectinovora</name>
    <dbReference type="NCBI Taxonomy" id="1602169"/>
    <lineage>
        <taxon>Bacteria</taxon>
        <taxon>Pseudomonadati</taxon>
        <taxon>Bacteroidota</taxon>
        <taxon>Bacteroidia</taxon>
        <taxon>Bacteroidales</taxon>
        <taxon>Prevotellaceae</taxon>
        <taxon>Prevotella</taxon>
    </lineage>
</organism>
<reference evidence="1 2" key="1">
    <citation type="submission" date="2015-01" db="EMBL/GenBank/DDBJ databases">
        <title>Comparative genomics of non-oral Prevotella species.</title>
        <authorList>
            <person name="Accetto T."/>
            <person name="Nograsek B."/>
            <person name="Avgustin G."/>
        </authorList>
    </citation>
    <scope>NUCLEOTIDE SEQUENCE [LARGE SCALE GENOMIC DNA]</scope>
    <source>
        <strain evidence="1 2">P5-119</strain>
    </source>
</reference>
<accession>A0A0D0HF74</accession>
<gene>
    <name evidence="1" type="ORF">ST44_02245</name>
</gene>
<proteinExistence type="predicted"/>
<dbReference type="RefSeq" id="WP_042517710.1">
    <property type="nucleotide sequence ID" value="NZ_JXQI01000082.1"/>
</dbReference>
<dbReference type="EMBL" id="JXQK01000020">
    <property type="protein sequence ID" value="KIP64476.1"/>
    <property type="molecule type" value="Genomic_DNA"/>
</dbReference>
<evidence type="ECO:0000313" key="2">
    <source>
        <dbReference type="Proteomes" id="UP000032046"/>
    </source>
</evidence>
<name>A0A0D0HF74_9BACT</name>